<evidence type="ECO:0000256" key="1">
    <source>
        <dbReference type="SAM" id="MobiDB-lite"/>
    </source>
</evidence>
<dbReference type="EMBL" id="BACD03000072">
    <property type="protein sequence ID" value="GAO52534.1"/>
    <property type="molecule type" value="Genomic_DNA"/>
</dbReference>
<comment type="caution">
    <text evidence="2">The sequence shown here is derived from an EMBL/GenBank/DDBJ whole genome shotgun (WGS) entry which is preliminary data.</text>
</comment>
<feature type="compositionally biased region" description="Basic residues" evidence="1">
    <location>
        <begin position="137"/>
        <end position="153"/>
    </location>
</feature>
<feature type="compositionally biased region" description="Basic and acidic residues" evidence="1">
    <location>
        <begin position="126"/>
        <end position="136"/>
    </location>
</feature>
<accession>A0A0E9NRP6</accession>
<proteinExistence type="predicted"/>
<gene>
    <name evidence="2" type="ORF">G7K_6608-t1</name>
</gene>
<feature type="region of interest" description="Disordered" evidence="1">
    <location>
        <begin position="126"/>
        <end position="182"/>
    </location>
</feature>
<feature type="compositionally biased region" description="Polar residues" evidence="1">
    <location>
        <begin position="173"/>
        <end position="182"/>
    </location>
</feature>
<reference evidence="2 3" key="2">
    <citation type="journal article" date="2014" name="J. Gen. Appl. Microbiol.">
        <title>The early diverging ascomycetous budding yeast Saitoella complicata has three histone deacetylases belonging to the Clr6, Hos2, and Rpd3 lineages.</title>
        <authorList>
            <person name="Nishida H."/>
            <person name="Matsumoto T."/>
            <person name="Kondo S."/>
            <person name="Hamamoto M."/>
            <person name="Yoshikawa H."/>
        </authorList>
    </citation>
    <scope>NUCLEOTIDE SEQUENCE [LARGE SCALE GENOMIC DNA]</scope>
    <source>
        <strain evidence="2 3">NRRL Y-17804</strain>
    </source>
</reference>
<keyword evidence="3" id="KW-1185">Reference proteome</keyword>
<reference evidence="2 3" key="3">
    <citation type="journal article" date="2015" name="Genome Announc.">
        <title>Draft Genome Sequence of the Archiascomycetous Yeast Saitoella complicata.</title>
        <authorList>
            <person name="Yamauchi K."/>
            <person name="Kondo S."/>
            <person name="Hamamoto M."/>
            <person name="Takahashi Y."/>
            <person name="Ogura Y."/>
            <person name="Hayashi T."/>
            <person name="Nishida H."/>
        </authorList>
    </citation>
    <scope>NUCLEOTIDE SEQUENCE [LARGE SCALE GENOMIC DNA]</scope>
    <source>
        <strain evidence="2 3">NRRL Y-17804</strain>
    </source>
</reference>
<name>A0A0E9NRP6_SAICN</name>
<protein>
    <submittedName>
        <fullName evidence="2">Uncharacterized protein</fullName>
    </submittedName>
</protein>
<sequence length="182" mass="21143">MQIDSNGIFDDHKYSLTVDQEVDGDVQECRRTADGSPLFRDSNAYDTDASWVWAGEKWVNNRKVKIAREEPQEKPIIGTQTGPIHLQLAPKEEERQSHKATKDVQTWFLRGKRLAPTHEHQKLVVERENEAPDSIKWKTHSNVRSAQHPRRRSFQFMHSRNSLSPPQPKKNYFINSTNTAKQ</sequence>
<dbReference type="Proteomes" id="UP000033140">
    <property type="component" value="Unassembled WGS sequence"/>
</dbReference>
<reference evidence="2 3" key="1">
    <citation type="journal article" date="2011" name="J. Gen. Appl. Microbiol.">
        <title>Draft genome sequencing of the enigmatic yeast Saitoella complicata.</title>
        <authorList>
            <person name="Nishida H."/>
            <person name="Hamamoto M."/>
            <person name="Sugiyama J."/>
        </authorList>
    </citation>
    <scope>NUCLEOTIDE SEQUENCE [LARGE SCALE GENOMIC DNA]</scope>
    <source>
        <strain evidence="2 3">NRRL Y-17804</strain>
    </source>
</reference>
<organism evidence="2 3">
    <name type="scientific">Saitoella complicata (strain BCRC 22490 / CBS 7301 / JCM 7358 / NBRC 10748 / NRRL Y-17804)</name>
    <dbReference type="NCBI Taxonomy" id="698492"/>
    <lineage>
        <taxon>Eukaryota</taxon>
        <taxon>Fungi</taxon>
        <taxon>Dikarya</taxon>
        <taxon>Ascomycota</taxon>
        <taxon>Taphrinomycotina</taxon>
        <taxon>Taphrinomycotina incertae sedis</taxon>
        <taxon>Saitoella</taxon>
    </lineage>
</organism>
<evidence type="ECO:0000313" key="2">
    <source>
        <dbReference type="EMBL" id="GAO52534.1"/>
    </source>
</evidence>
<dbReference type="AlphaFoldDB" id="A0A0E9NRP6"/>
<evidence type="ECO:0000313" key="3">
    <source>
        <dbReference type="Proteomes" id="UP000033140"/>
    </source>
</evidence>